<name>E2SDQ7_9ACTN</name>
<evidence type="ECO:0000256" key="3">
    <source>
        <dbReference type="ARBA" id="ARBA00023239"/>
    </source>
</evidence>
<comment type="catalytic activity">
    <reaction evidence="1 4">
        <text>(4aS,6R)-4a-hydroxy-L-erythro-5,6,7,8-tetrahydrobiopterin = (6R)-L-erythro-6,7-dihydrobiopterin + H2O</text>
        <dbReference type="Rhea" id="RHEA:11920"/>
        <dbReference type="ChEBI" id="CHEBI:15377"/>
        <dbReference type="ChEBI" id="CHEBI:15642"/>
        <dbReference type="ChEBI" id="CHEBI:43120"/>
        <dbReference type="EC" id="4.2.1.96"/>
    </reaction>
</comment>
<dbReference type="AlphaFoldDB" id="E2SDQ7"/>
<keyword evidence="6" id="KW-1185">Reference proteome</keyword>
<organism evidence="5 6">
    <name type="scientific">Aeromicrobium marinum DSM 15272</name>
    <dbReference type="NCBI Taxonomy" id="585531"/>
    <lineage>
        <taxon>Bacteria</taxon>
        <taxon>Bacillati</taxon>
        <taxon>Actinomycetota</taxon>
        <taxon>Actinomycetes</taxon>
        <taxon>Propionibacteriales</taxon>
        <taxon>Nocardioidaceae</taxon>
        <taxon>Aeromicrobium</taxon>
    </lineage>
</organism>
<dbReference type="HAMAP" id="MF_00434">
    <property type="entry name" value="Pterin_4_alpha"/>
    <property type="match status" value="1"/>
</dbReference>
<dbReference type="eggNOG" id="COG2154">
    <property type="taxonomic scope" value="Bacteria"/>
</dbReference>
<evidence type="ECO:0000313" key="5">
    <source>
        <dbReference type="EMBL" id="EFQ82634.1"/>
    </source>
</evidence>
<dbReference type="SUPFAM" id="SSF55248">
    <property type="entry name" value="PCD-like"/>
    <property type="match status" value="1"/>
</dbReference>
<dbReference type="EMBL" id="ACLF03000006">
    <property type="protein sequence ID" value="EFQ82634.1"/>
    <property type="molecule type" value="Genomic_DNA"/>
</dbReference>
<dbReference type="PANTHER" id="PTHR12599:SF0">
    <property type="entry name" value="PTERIN-4-ALPHA-CARBINOLAMINE DEHYDRATASE"/>
    <property type="match status" value="1"/>
</dbReference>
<evidence type="ECO:0000256" key="2">
    <source>
        <dbReference type="ARBA" id="ARBA00006472"/>
    </source>
</evidence>
<dbReference type="Pfam" id="PF01329">
    <property type="entry name" value="Pterin_4a"/>
    <property type="match status" value="1"/>
</dbReference>
<dbReference type="RefSeq" id="WP_007076935.1">
    <property type="nucleotide sequence ID" value="NZ_CM001024.1"/>
</dbReference>
<dbReference type="Proteomes" id="UP000003111">
    <property type="component" value="Unassembled WGS sequence"/>
</dbReference>
<dbReference type="GO" id="GO:0006729">
    <property type="term" value="P:tetrahydrobiopterin biosynthetic process"/>
    <property type="evidence" value="ECO:0007669"/>
    <property type="project" value="InterPro"/>
</dbReference>
<gene>
    <name evidence="5" type="primary">phhB</name>
    <name evidence="5" type="ORF">HMPREF0063_11843</name>
</gene>
<dbReference type="GO" id="GO:0008124">
    <property type="term" value="F:4-alpha-hydroxytetrahydrobiopterin dehydratase activity"/>
    <property type="evidence" value="ECO:0007669"/>
    <property type="project" value="UniProtKB-UniRule"/>
</dbReference>
<dbReference type="NCBIfam" id="NF002017">
    <property type="entry name" value="PRK00823.1-2"/>
    <property type="match status" value="1"/>
</dbReference>
<evidence type="ECO:0000313" key="6">
    <source>
        <dbReference type="Proteomes" id="UP000003111"/>
    </source>
</evidence>
<comment type="caution">
    <text evidence="5">The sequence shown here is derived from an EMBL/GenBank/DDBJ whole genome shotgun (WGS) entry which is preliminary data.</text>
</comment>
<dbReference type="InterPro" id="IPR001533">
    <property type="entry name" value="Pterin_deHydtase"/>
</dbReference>
<evidence type="ECO:0000256" key="1">
    <source>
        <dbReference type="ARBA" id="ARBA00001554"/>
    </source>
</evidence>
<dbReference type="OrthoDB" id="15077at2"/>
<evidence type="ECO:0000256" key="4">
    <source>
        <dbReference type="HAMAP-Rule" id="MF_00434"/>
    </source>
</evidence>
<dbReference type="STRING" id="585531.HMPREF0063_11843"/>
<sequence>MGLLDDDRITAALTELDGWQRDGDAIAKTFTFSSFGAAMAFMAAAAPRIDEMDHHPEWSNVYDRVTVRLSSHDAGGITERDVTLATVLEQVSGTVP</sequence>
<dbReference type="Gene3D" id="3.30.1360.20">
    <property type="entry name" value="Transcriptional coactivator/pterin dehydratase"/>
    <property type="match status" value="1"/>
</dbReference>
<dbReference type="HOGENOM" id="CLU_081974_3_2_11"/>
<keyword evidence="3 4" id="KW-0456">Lyase</keyword>
<protein>
    <recommendedName>
        <fullName evidence="4">Putative pterin-4-alpha-carbinolamine dehydratase</fullName>
        <shortName evidence="4">PHS</shortName>
        <ecNumber evidence="4">4.2.1.96</ecNumber>
    </recommendedName>
    <alternativeName>
        <fullName evidence="4">4-alpha-hydroxy-tetrahydropterin dehydratase</fullName>
    </alternativeName>
    <alternativeName>
        <fullName evidence="4">Pterin carbinolamine dehydratase</fullName>
        <shortName evidence="4">PCD</shortName>
    </alternativeName>
</protein>
<dbReference type="EC" id="4.2.1.96" evidence="4"/>
<reference evidence="5" key="1">
    <citation type="submission" date="2010-08" db="EMBL/GenBank/DDBJ databases">
        <authorList>
            <person name="Muzny D."/>
            <person name="Qin X."/>
            <person name="Buhay C."/>
            <person name="Dugan-Rocha S."/>
            <person name="Ding Y."/>
            <person name="Chen G."/>
            <person name="Hawes A."/>
            <person name="Holder M."/>
            <person name="Jhangiani S."/>
            <person name="Johnson A."/>
            <person name="Khan Z."/>
            <person name="Li Z."/>
            <person name="Liu W."/>
            <person name="Liu X."/>
            <person name="Perez L."/>
            <person name="Shen H."/>
            <person name="Wang Q."/>
            <person name="Watt J."/>
            <person name="Xi L."/>
            <person name="Xin Y."/>
            <person name="Zhou J."/>
            <person name="Deng J."/>
            <person name="Jiang H."/>
            <person name="Liu Y."/>
            <person name="Qu J."/>
            <person name="Song X.-Z."/>
            <person name="Zhang L."/>
            <person name="Villasana D."/>
            <person name="Johnson A."/>
            <person name="Liu J."/>
            <person name="Liyanage D."/>
            <person name="Lorensuhewa L."/>
            <person name="Robinson T."/>
            <person name="Song A."/>
            <person name="Song B.-B."/>
            <person name="Dinh H."/>
            <person name="Thornton R."/>
            <person name="Coyle M."/>
            <person name="Francisco L."/>
            <person name="Jackson L."/>
            <person name="Javaid M."/>
            <person name="Korchina V."/>
            <person name="Kovar C."/>
            <person name="Mata R."/>
            <person name="Mathew T."/>
            <person name="Ngo R."/>
            <person name="Nguyen L."/>
            <person name="Nguyen N."/>
            <person name="Okwuonu G."/>
            <person name="Ongeri F."/>
            <person name="Pham C."/>
            <person name="Simmons D."/>
            <person name="Wilczek-Boney K."/>
            <person name="Hale W."/>
            <person name="Jakkamsetti A."/>
            <person name="Pham P."/>
            <person name="Ruth R."/>
            <person name="San Lucas F."/>
            <person name="Warren J."/>
            <person name="Zhang J."/>
            <person name="Zhao Z."/>
            <person name="Zhou C."/>
            <person name="Zhu D."/>
            <person name="Lee S."/>
            <person name="Bess C."/>
            <person name="Blankenburg K."/>
            <person name="Forbes L."/>
            <person name="Fu Q."/>
            <person name="Gubbala S."/>
            <person name="Hirani K."/>
            <person name="Jayaseelan J.C."/>
            <person name="Lara F."/>
            <person name="Munidasa M."/>
            <person name="Palculict T."/>
            <person name="Patil S."/>
            <person name="Pu L.-L."/>
            <person name="Saada N."/>
            <person name="Tang L."/>
            <person name="Weissenberger G."/>
            <person name="Zhu Y."/>
            <person name="Hemphill L."/>
            <person name="Shang Y."/>
            <person name="Youmans B."/>
            <person name="Ayvaz T."/>
            <person name="Ross M."/>
            <person name="Santibanez J."/>
            <person name="Aqrawi P."/>
            <person name="Gross S."/>
            <person name="Joshi V."/>
            <person name="Fowler G."/>
            <person name="Nazareth L."/>
            <person name="Reid J."/>
            <person name="Worley K."/>
            <person name="Petrosino J."/>
            <person name="Highlander S."/>
            <person name="Gibbs R."/>
        </authorList>
    </citation>
    <scope>NUCLEOTIDE SEQUENCE [LARGE SCALE GENOMIC DNA]</scope>
    <source>
        <strain evidence="5">DSM 15272</strain>
    </source>
</reference>
<proteinExistence type="inferred from homology"/>
<dbReference type="PANTHER" id="PTHR12599">
    <property type="entry name" value="PTERIN-4-ALPHA-CARBINOLAMINE DEHYDRATASE"/>
    <property type="match status" value="1"/>
</dbReference>
<dbReference type="InterPro" id="IPR036428">
    <property type="entry name" value="PCD_sf"/>
</dbReference>
<comment type="similarity">
    <text evidence="2 4">Belongs to the pterin-4-alpha-carbinolamine dehydratase family.</text>
</comment>
<accession>E2SDQ7</accession>